<evidence type="ECO:0000256" key="1">
    <source>
        <dbReference type="ARBA" id="ARBA00006217"/>
    </source>
</evidence>
<feature type="binding site" evidence="8">
    <location>
        <position position="53"/>
    </location>
    <ligand>
        <name>Zn(2+)</name>
        <dbReference type="ChEBI" id="CHEBI:29105"/>
    </ligand>
</feature>
<dbReference type="RefSeq" id="WP_062019789.1">
    <property type="nucleotide sequence ID" value="NZ_JAKRCZ010000002.1"/>
</dbReference>
<organism evidence="10 11">
    <name type="scientific">Brevibacterium ravenspurgense</name>
    <dbReference type="NCBI Taxonomy" id="479117"/>
    <lineage>
        <taxon>Bacteria</taxon>
        <taxon>Bacillati</taxon>
        <taxon>Actinomycetota</taxon>
        <taxon>Actinomycetes</taxon>
        <taxon>Micrococcales</taxon>
        <taxon>Brevibacteriaceae</taxon>
        <taxon>Brevibacterium</taxon>
    </lineage>
</organism>
<dbReference type="PATRIC" id="fig|479117.4.peg.367"/>
<accession>A0A150HBD6</accession>
<dbReference type="InterPro" id="IPR015892">
    <property type="entry name" value="Carbonic_anhydrase_CS"/>
</dbReference>
<evidence type="ECO:0000256" key="6">
    <source>
        <dbReference type="ARBA" id="ARBA00024993"/>
    </source>
</evidence>
<keyword evidence="5 10" id="KW-0456">Lyase</keyword>
<keyword evidence="3 8" id="KW-0479">Metal-binding</keyword>
<dbReference type="PANTHER" id="PTHR11002">
    <property type="entry name" value="CARBONIC ANHYDRASE"/>
    <property type="match status" value="1"/>
</dbReference>
<dbReference type="AlphaFoldDB" id="A0A150HBD6"/>
<reference evidence="10 11" key="1">
    <citation type="submission" date="2016-01" db="EMBL/GenBank/DDBJ databases">
        <title>Use of Whole Genome Sequencing to ascertain that Brevibacterium massiliense (Roux, Raoult 2009) is a later heterotypic synonym of Brevibacterium ravenspurgense (Mages 2008).</title>
        <authorList>
            <person name="Bernier A.-M."/>
            <person name="Burdz T."/>
            <person name="Huynh C."/>
            <person name="Pachecho A.L."/>
            <person name="Wiebe D."/>
            <person name="Bonner C."/>
            <person name="Bernard K."/>
        </authorList>
    </citation>
    <scope>NUCLEOTIDE SEQUENCE [LARGE SCALE GENOMIC DNA]</scope>
    <source>
        <strain evidence="10 11">CCUG56047</strain>
    </source>
</reference>
<feature type="region of interest" description="Disordered" evidence="9">
    <location>
        <begin position="22"/>
        <end position="41"/>
    </location>
</feature>
<dbReference type="SMART" id="SM00947">
    <property type="entry name" value="Pro_CA"/>
    <property type="match status" value="1"/>
</dbReference>
<dbReference type="Pfam" id="PF00484">
    <property type="entry name" value="Pro_CA"/>
    <property type="match status" value="1"/>
</dbReference>
<dbReference type="Gene3D" id="3.40.1050.10">
    <property type="entry name" value="Carbonic anhydrase"/>
    <property type="match status" value="1"/>
</dbReference>
<evidence type="ECO:0000256" key="2">
    <source>
        <dbReference type="ARBA" id="ARBA00012925"/>
    </source>
</evidence>
<dbReference type="GO" id="GO:0008270">
    <property type="term" value="F:zinc ion binding"/>
    <property type="evidence" value="ECO:0007669"/>
    <property type="project" value="InterPro"/>
</dbReference>
<comment type="cofactor">
    <cofactor evidence="8">
        <name>Zn(2+)</name>
        <dbReference type="ChEBI" id="CHEBI:29105"/>
    </cofactor>
    <text evidence="8">Binds 1 zinc ion per subunit.</text>
</comment>
<dbReference type="FunFam" id="3.40.1050.10:FF:000006">
    <property type="entry name" value="Carbonic anhydrase"/>
    <property type="match status" value="1"/>
</dbReference>
<dbReference type="EMBL" id="LQQC01000004">
    <property type="protein sequence ID" value="KXZ59437.1"/>
    <property type="molecule type" value="Genomic_DNA"/>
</dbReference>
<evidence type="ECO:0000256" key="4">
    <source>
        <dbReference type="ARBA" id="ARBA00022833"/>
    </source>
</evidence>
<evidence type="ECO:0000256" key="3">
    <source>
        <dbReference type="ARBA" id="ARBA00022723"/>
    </source>
</evidence>
<keyword evidence="11" id="KW-1185">Reference proteome</keyword>
<dbReference type="GO" id="GO:0004089">
    <property type="term" value="F:carbonate dehydratase activity"/>
    <property type="evidence" value="ECO:0007669"/>
    <property type="project" value="UniProtKB-EC"/>
</dbReference>
<protein>
    <recommendedName>
        <fullName evidence="2">carbonic anhydrase</fullName>
        <ecNumber evidence="2">4.2.1.1</ecNumber>
    </recommendedName>
</protein>
<proteinExistence type="inferred from homology"/>
<comment type="caution">
    <text evidence="10">The sequence shown here is derived from an EMBL/GenBank/DDBJ whole genome shotgun (WGS) entry which is preliminary data.</text>
</comment>
<feature type="binding site" evidence="8">
    <location>
        <position position="55"/>
    </location>
    <ligand>
        <name>Zn(2+)</name>
        <dbReference type="ChEBI" id="CHEBI:29105"/>
    </ligand>
</feature>
<evidence type="ECO:0000313" key="11">
    <source>
        <dbReference type="Proteomes" id="UP000243589"/>
    </source>
</evidence>
<dbReference type="GO" id="GO:0015976">
    <property type="term" value="P:carbon utilization"/>
    <property type="evidence" value="ECO:0007669"/>
    <property type="project" value="InterPro"/>
</dbReference>
<dbReference type="PANTHER" id="PTHR11002:SF79">
    <property type="entry name" value="CARBONIC ANHYDRASE 2"/>
    <property type="match status" value="1"/>
</dbReference>
<keyword evidence="4 8" id="KW-0862">Zinc</keyword>
<name>A0A150HBD6_9MICO</name>
<comment type="catalytic activity">
    <reaction evidence="7">
        <text>hydrogencarbonate + H(+) = CO2 + H2O</text>
        <dbReference type="Rhea" id="RHEA:10748"/>
        <dbReference type="ChEBI" id="CHEBI:15377"/>
        <dbReference type="ChEBI" id="CHEBI:15378"/>
        <dbReference type="ChEBI" id="CHEBI:16526"/>
        <dbReference type="ChEBI" id="CHEBI:17544"/>
        <dbReference type="EC" id="4.2.1.1"/>
    </reaction>
</comment>
<gene>
    <name evidence="10" type="primary">mtcA2</name>
    <name evidence="10" type="ORF">Bravens_00371</name>
</gene>
<comment type="similarity">
    <text evidence="1">Belongs to the beta-class carbonic anhydrase family.</text>
</comment>
<comment type="function">
    <text evidence="6">Catalyzes the reversible hydration of carbon dioxide to form bicarbonate.</text>
</comment>
<dbReference type="Proteomes" id="UP000243589">
    <property type="component" value="Unassembled WGS sequence"/>
</dbReference>
<feature type="binding site" evidence="8">
    <location>
        <position position="109"/>
    </location>
    <ligand>
        <name>Zn(2+)</name>
        <dbReference type="ChEBI" id="CHEBI:29105"/>
    </ligand>
</feature>
<dbReference type="InterPro" id="IPR036874">
    <property type="entry name" value="Carbonic_anhydrase_sf"/>
</dbReference>
<dbReference type="EC" id="4.2.1.1" evidence="2"/>
<dbReference type="PROSITE" id="PS00704">
    <property type="entry name" value="PROK_CO2_ANHYDRASE_1"/>
    <property type="match status" value="1"/>
</dbReference>
<evidence type="ECO:0000256" key="7">
    <source>
        <dbReference type="ARBA" id="ARBA00048348"/>
    </source>
</evidence>
<sequence>MPARNLTPQQALEHLMEGNKRFVADTPSHPNQNSKHRSTLTDHQHPYATLFGCADSRVAAEMIFDVGLGEMFVVRTAGQVTDAVTIGSLEYGASNLGTPLLIVLGHDSCGAVTAAVESLETGETPNGFVYDVVSRLLPTVIHARRDGFNDIGGAVHQNTVDTVHLLYERSQILKELVDSGQLMIVGMTYKLKDGRAKIVAQIGGEAATENELTEAAQ</sequence>
<dbReference type="InterPro" id="IPR001765">
    <property type="entry name" value="Carbonic_anhydrase"/>
</dbReference>
<evidence type="ECO:0000256" key="9">
    <source>
        <dbReference type="SAM" id="MobiDB-lite"/>
    </source>
</evidence>
<evidence type="ECO:0000256" key="8">
    <source>
        <dbReference type="PIRSR" id="PIRSR601765-1"/>
    </source>
</evidence>
<evidence type="ECO:0000313" key="10">
    <source>
        <dbReference type="EMBL" id="KXZ59437.1"/>
    </source>
</evidence>
<evidence type="ECO:0000256" key="5">
    <source>
        <dbReference type="ARBA" id="ARBA00023239"/>
    </source>
</evidence>
<dbReference type="CDD" id="cd03378">
    <property type="entry name" value="beta_CA_cladeC"/>
    <property type="match status" value="1"/>
</dbReference>
<dbReference type="SUPFAM" id="SSF53056">
    <property type="entry name" value="beta-carbonic anhydrase, cab"/>
    <property type="match status" value="1"/>
</dbReference>
<feature type="binding site" evidence="8">
    <location>
        <position position="106"/>
    </location>
    <ligand>
        <name>Zn(2+)</name>
        <dbReference type="ChEBI" id="CHEBI:29105"/>
    </ligand>
</feature>